<keyword evidence="2" id="KW-1185">Reference proteome</keyword>
<accession>A0ABY7FB16</accession>
<reference evidence="1" key="1">
    <citation type="submission" date="2022-11" db="EMBL/GenBank/DDBJ databases">
        <title>Centuries of genome instability and evolution in soft-shell clam transmissible cancer (bioRxiv).</title>
        <authorList>
            <person name="Hart S.F.M."/>
            <person name="Yonemitsu M.A."/>
            <person name="Giersch R.M."/>
            <person name="Beal B.F."/>
            <person name="Arriagada G."/>
            <person name="Davis B.W."/>
            <person name="Ostrander E.A."/>
            <person name="Goff S.P."/>
            <person name="Metzger M.J."/>
        </authorList>
    </citation>
    <scope>NUCLEOTIDE SEQUENCE</scope>
    <source>
        <strain evidence="1">MELC-2E11</strain>
        <tissue evidence="1">Siphon/mantle</tissue>
    </source>
</reference>
<organism evidence="1 2">
    <name type="scientific">Mya arenaria</name>
    <name type="common">Soft-shell clam</name>
    <dbReference type="NCBI Taxonomy" id="6604"/>
    <lineage>
        <taxon>Eukaryota</taxon>
        <taxon>Metazoa</taxon>
        <taxon>Spiralia</taxon>
        <taxon>Lophotrochozoa</taxon>
        <taxon>Mollusca</taxon>
        <taxon>Bivalvia</taxon>
        <taxon>Autobranchia</taxon>
        <taxon>Heteroconchia</taxon>
        <taxon>Euheterodonta</taxon>
        <taxon>Imparidentia</taxon>
        <taxon>Neoheterodontei</taxon>
        <taxon>Myida</taxon>
        <taxon>Myoidea</taxon>
        <taxon>Myidae</taxon>
        <taxon>Mya</taxon>
    </lineage>
</organism>
<name>A0ABY7FB16_MYAAR</name>
<evidence type="ECO:0000313" key="2">
    <source>
        <dbReference type="Proteomes" id="UP001164746"/>
    </source>
</evidence>
<evidence type="ECO:0000313" key="1">
    <source>
        <dbReference type="EMBL" id="WAR16511.1"/>
    </source>
</evidence>
<gene>
    <name evidence="1" type="ORF">MAR_031105</name>
</gene>
<proteinExistence type="predicted"/>
<dbReference type="Proteomes" id="UP001164746">
    <property type="component" value="Chromosome 10"/>
</dbReference>
<dbReference type="EMBL" id="CP111021">
    <property type="protein sequence ID" value="WAR16511.1"/>
    <property type="molecule type" value="Genomic_DNA"/>
</dbReference>
<sequence length="158" mass="18066">MFRKLLYLNNGTLHMIYQQLYLGLQDGLQDGLTARDIPDLRKAAHLPDLPQHSPPTPPTPDILPTDKTIDRSVGYKVTDGSYNLFDIIGDVVLQALKIVFLSGNDLFRWLFPCFGIKSVMNYIVLRIKFLAQMFNVDTLPVLYEQKEGSTCMEFQLDR</sequence>
<protein>
    <submittedName>
        <fullName evidence="1">Uncharacterized protein</fullName>
    </submittedName>
</protein>